<gene>
    <name evidence="2" type="ORF">OG549_39660</name>
</gene>
<dbReference type="AlphaFoldDB" id="A0AAU2VG60"/>
<dbReference type="EMBL" id="CP108318">
    <property type="protein sequence ID" value="WTW66248.1"/>
    <property type="molecule type" value="Genomic_DNA"/>
</dbReference>
<name>A0AAU2VG60_9ACTN</name>
<accession>A0AAU2VG60</accession>
<feature type="region of interest" description="Disordered" evidence="1">
    <location>
        <begin position="49"/>
        <end position="68"/>
    </location>
</feature>
<sequence>MTAFDPVEAHEPLDALAVDGMPEATQFGVDAADSVRSLVHGVDLADLRDQGLVGGPPRRPGLRTGDPPVVARARDLKNPAYPLNAEDPGVGGDEVPAVGLHFISCAK</sequence>
<protein>
    <submittedName>
        <fullName evidence="2">Uncharacterized protein</fullName>
    </submittedName>
</protein>
<evidence type="ECO:0000313" key="2">
    <source>
        <dbReference type="EMBL" id="WTW66248.1"/>
    </source>
</evidence>
<proteinExistence type="predicted"/>
<reference evidence="2" key="1">
    <citation type="submission" date="2022-10" db="EMBL/GenBank/DDBJ databases">
        <title>The complete genomes of actinobacterial strains from the NBC collection.</title>
        <authorList>
            <person name="Joergensen T.S."/>
            <person name="Alvarez Arevalo M."/>
            <person name="Sterndorff E.B."/>
            <person name="Faurdal D."/>
            <person name="Vuksanovic O."/>
            <person name="Mourched A.-S."/>
            <person name="Charusanti P."/>
            <person name="Shaw S."/>
            <person name="Blin K."/>
            <person name="Weber T."/>
        </authorList>
    </citation>
    <scope>NUCLEOTIDE SEQUENCE</scope>
    <source>
        <strain evidence="2">NBC_00003</strain>
    </source>
</reference>
<organism evidence="2">
    <name type="scientific">Streptomyces sp. NBC_00003</name>
    <dbReference type="NCBI Taxonomy" id="2903608"/>
    <lineage>
        <taxon>Bacteria</taxon>
        <taxon>Bacillati</taxon>
        <taxon>Actinomycetota</taxon>
        <taxon>Actinomycetes</taxon>
        <taxon>Kitasatosporales</taxon>
        <taxon>Streptomycetaceae</taxon>
        <taxon>Streptomyces</taxon>
    </lineage>
</organism>
<evidence type="ECO:0000256" key="1">
    <source>
        <dbReference type="SAM" id="MobiDB-lite"/>
    </source>
</evidence>